<dbReference type="InterPro" id="IPR013320">
    <property type="entry name" value="ConA-like_dom_sf"/>
</dbReference>
<feature type="domain" description="GH16" evidence="3">
    <location>
        <begin position="21"/>
        <end position="296"/>
    </location>
</feature>
<dbReference type="InterPro" id="IPR035992">
    <property type="entry name" value="Ricin_B-like_lectins"/>
</dbReference>
<keyword evidence="4" id="KW-0378">Hydrolase</keyword>
<dbReference type="Gene3D" id="2.60.120.200">
    <property type="match status" value="1"/>
</dbReference>
<sequence length="427" mass="44886">MFVRRRRHPFRQAVLVATAAAAVLAVPLPAAAGAAPALEPGGSAAAPYAVTFEDNFDGPAGSAVDGGKWLTETGDNVNNHERQYYTAGNANAALDGQGNLVITARRENPGNYQCWYGRCEYTSARLNTSGRFTTTYGHVEARMKLPRGQGMWPAFWMLGNDIGQVGWPASGEIDVMENVGFEPGTVHGTLHGPGYSGSGGIGAGYTLPGGQQFADAFHTFAMDWSPNRITWSVDGNVYQTRTPADLGGRDWVFDKPFFLILNLAVGGYWPGDPDGSTVFPQRLVVDHVRVSTSDGGGGGDSGTFTGPGGKCLDVAGANTANGTAVQLYDCNGTSAQRWTVGTDGTIRALGKCLDAAAAGTTNGTRVQLWDCNGTGAQRWSYNSATRDIVNLPADKCLDAVDGGTANGAPTQLWTCTGAANQKWTLNS</sequence>
<name>A0ABN2YMK2_9ACTN</name>
<gene>
    <name evidence="4" type="ORF">GCM10009802_37620</name>
</gene>
<dbReference type="GO" id="GO:0016787">
    <property type="term" value="F:hydrolase activity"/>
    <property type="evidence" value="ECO:0007669"/>
    <property type="project" value="UniProtKB-KW"/>
</dbReference>
<evidence type="ECO:0000256" key="2">
    <source>
        <dbReference type="SAM" id="SignalP"/>
    </source>
</evidence>
<keyword evidence="5" id="KW-1185">Reference proteome</keyword>
<dbReference type="Gene3D" id="2.80.10.50">
    <property type="match status" value="2"/>
</dbReference>
<reference evidence="4 5" key="1">
    <citation type="journal article" date="2019" name="Int. J. Syst. Evol. Microbiol.">
        <title>The Global Catalogue of Microorganisms (GCM) 10K type strain sequencing project: providing services to taxonomists for standard genome sequencing and annotation.</title>
        <authorList>
            <consortium name="The Broad Institute Genomics Platform"/>
            <consortium name="The Broad Institute Genome Sequencing Center for Infectious Disease"/>
            <person name="Wu L."/>
            <person name="Ma J."/>
        </authorList>
    </citation>
    <scope>NUCLEOTIDE SEQUENCE [LARGE SCALE GENOMIC DNA]</scope>
    <source>
        <strain evidence="4 5">JCM 15481</strain>
    </source>
</reference>
<organism evidence="4 5">
    <name type="scientific">Streptomyces synnematoformans</name>
    <dbReference type="NCBI Taxonomy" id="415721"/>
    <lineage>
        <taxon>Bacteria</taxon>
        <taxon>Bacillati</taxon>
        <taxon>Actinomycetota</taxon>
        <taxon>Actinomycetes</taxon>
        <taxon>Kitasatosporales</taxon>
        <taxon>Streptomycetaceae</taxon>
        <taxon>Streptomyces</taxon>
    </lineage>
</organism>
<evidence type="ECO:0000259" key="3">
    <source>
        <dbReference type="PROSITE" id="PS51762"/>
    </source>
</evidence>
<evidence type="ECO:0000256" key="1">
    <source>
        <dbReference type="ARBA" id="ARBA00006865"/>
    </source>
</evidence>
<dbReference type="CDD" id="cd08023">
    <property type="entry name" value="GH16_laminarinase_like"/>
    <property type="match status" value="1"/>
</dbReference>
<comment type="similarity">
    <text evidence="1">Belongs to the glycosyl hydrolase 16 family.</text>
</comment>
<evidence type="ECO:0000313" key="5">
    <source>
        <dbReference type="Proteomes" id="UP001500443"/>
    </source>
</evidence>
<dbReference type="SUPFAM" id="SSF50370">
    <property type="entry name" value="Ricin B-like lectins"/>
    <property type="match status" value="1"/>
</dbReference>
<protein>
    <submittedName>
        <fullName evidence="4">Glycoside hydrolase family 16 protein</fullName>
    </submittedName>
</protein>
<dbReference type="SUPFAM" id="SSF49899">
    <property type="entry name" value="Concanavalin A-like lectins/glucanases"/>
    <property type="match status" value="1"/>
</dbReference>
<proteinExistence type="inferred from homology"/>
<keyword evidence="2" id="KW-0732">Signal</keyword>
<comment type="caution">
    <text evidence="4">The sequence shown here is derived from an EMBL/GenBank/DDBJ whole genome shotgun (WGS) entry which is preliminary data.</text>
</comment>
<evidence type="ECO:0000313" key="4">
    <source>
        <dbReference type="EMBL" id="GAA2129726.1"/>
    </source>
</evidence>
<dbReference type="PANTHER" id="PTHR10963:SF55">
    <property type="entry name" value="GLYCOSIDE HYDROLASE FAMILY 16 PROTEIN"/>
    <property type="match status" value="1"/>
</dbReference>
<accession>A0ABN2YMK2</accession>
<dbReference type="InterPro" id="IPR000772">
    <property type="entry name" value="Ricin_B_lectin"/>
</dbReference>
<dbReference type="PROSITE" id="PS51762">
    <property type="entry name" value="GH16_2"/>
    <property type="match status" value="1"/>
</dbReference>
<feature type="chain" id="PRO_5047317133" evidence="2">
    <location>
        <begin position="33"/>
        <end position="427"/>
    </location>
</feature>
<dbReference type="InterPro" id="IPR000757">
    <property type="entry name" value="Beta-glucanase-like"/>
</dbReference>
<dbReference type="CDD" id="cd23451">
    <property type="entry name" value="beta-trefoil_Ricin_laminarinase"/>
    <property type="match status" value="1"/>
</dbReference>
<dbReference type="PROSITE" id="PS50231">
    <property type="entry name" value="RICIN_B_LECTIN"/>
    <property type="match status" value="1"/>
</dbReference>
<dbReference type="RefSeq" id="WP_344291156.1">
    <property type="nucleotide sequence ID" value="NZ_BAAAPF010000125.1"/>
</dbReference>
<feature type="signal peptide" evidence="2">
    <location>
        <begin position="1"/>
        <end position="32"/>
    </location>
</feature>
<dbReference type="SMART" id="SM00458">
    <property type="entry name" value="RICIN"/>
    <property type="match status" value="1"/>
</dbReference>
<dbReference type="Pfam" id="PF00722">
    <property type="entry name" value="Glyco_hydro_16"/>
    <property type="match status" value="1"/>
</dbReference>
<dbReference type="PANTHER" id="PTHR10963">
    <property type="entry name" value="GLYCOSYL HYDROLASE-RELATED"/>
    <property type="match status" value="1"/>
</dbReference>
<dbReference type="Proteomes" id="UP001500443">
    <property type="component" value="Unassembled WGS sequence"/>
</dbReference>
<dbReference type="EMBL" id="BAAAPF010000125">
    <property type="protein sequence ID" value="GAA2129726.1"/>
    <property type="molecule type" value="Genomic_DNA"/>
</dbReference>
<dbReference type="Pfam" id="PF00652">
    <property type="entry name" value="Ricin_B_lectin"/>
    <property type="match status" value="1"/>
</dbReference>
<dbReference type="InterPro" id="IPR050546">
    <property type="entry name" value="Glycosyl_Hydrlase_16"/>
</dbReference>